<keyword evidence="3 8" id="KW-0328">Glycosyltransferase</keyword>
<dbReference type="EMBL" id="JAYMYR010000008">
    <property type="protein sequence ID" value="KAK7348521.1"/>
    <property type="molecule type" value="Genomic_DNA"/>
</dbReference>
<organism evidence="9 10">
    <name type="scientific">Phaseolus coccineus</name>
    <name type="common">Scarlet runner bean</name>
    <name type="synonym">Phaseolus multiflorus</name>
    <dbReference type="NCBI Taxonomy" id="3886"/>
    <lineage>
        <taxon>Eukaryota</taxon>
        <taxon>Viridiplantae</taxon>
        <taxon>Streptophyta</taxon>
        <taxon>Embryophyta</taxon>
        <taxon>Tracheophyta</taxon>
        <taxon>Spermatophyta</taxon>
        <taxon>Magnoliopsida</taxon>
        <taxon>eudicotyledons</taxon>
        <taxon>Gunneridae</taxon>
        <taxon>Pentapetalae</taxon>
        <taxon>rosids</taxon>
        <taxon>fabids</taxon>
        <taxon>Fabales</taxon>
        <taxon>Fabaceae</taxon>
        <taxon>Papilionoideae</taxon>
        <taxon>50 kb inversion clade</taxon>
        <taxon>NPAAA clade</taxon>
        <taxon>indigoferoid/millettioid clade</taxon>
        <taxon>Phaseoleae</taxon>
        <taxon>Phaseolus</taxon>
    </lineage>
</organism>
<evidence type="ECO:0000256" key="8">
    <source>
        <dbReference type="RuleBase" id="RU366017"/>
    </source>
</evidence>
<comment type="similarity">
    <text evidence="2 8">Belongs to the glycosyltransferase 92 family.</text>
</comment>
<keyword evidence="5 8" id="KW-0812">Transmembrane</keyword>
<evidence type="ECO:0000256" key="6">
    <source>
        <dbReference type="ARBA" id="ARBA00022989"/>
    </source>
</evidence>
<dbReference type="InterPro" id="IPR008166">
    <property type="entry name" value="Glyco_transf_92"/>
</dbReference>
<dbReference type="AlphaFoldDB" id="A0AAN9M705"/>
<reference evidence="9 10" key="1">
    <citation type="submission" date="2024-01" db="EMBL/GenBank/DDBJ databases">
        <title>The genomes of 5 underutilized Papilionoideae crops provide insights into root nodulation and disease resistanc.</title>
        <authorList>
            <person name="Jiang F."/>
        </authorList>
    </citation>
    <scope>NUCLEOTIDE SEQUENCE [LARGE SCALE GENOMIC DNA]</scope>
    <source>
        <strain evidence="9">JINMINGXINNONG_FW02</strain>
        <tissue evidence="9">Leaves</tissue>
    </source>
</reference>
<dbReference type="GO" id="GO:0016757">
    <property type="term" value="F:glycosyltransferase activity"/>
    <property type="evidence" value="ECO:0007669"/>
    <property type="project" value="UniProtKB-UniRule"/>
</dbReference>
<keyword evidence="4 8" id="KW-0808">Transferase</keyword>
<evidence type="ECO:0000313" key="10">
    <source>
        <dbReference type="Proteomes" id="UP001374584"/>
    </source>
</evidence>
<dbReference type="GO" id="GO:0016020">
    <property type="term" value="C:membrane"/>
    <property type="evidence" value="ECO:0007669"/>
    <property type="project" value="UniProtKB-SubCell"/>
</dbReference>
<evidence type="ECO:0000256" key="3">
    <source>
        <dbReference type="ARBA" id="ARBA00022676"/>
    </source>
</evidence>
<keyword evidence="6 8" id="KW-1133">Transmembrane helix</keyword>
<evidence type="ECO:0000256" key="7">
    <source>
        <dbReference type="ARBA" id="ARBA00023136"/>
    </source>
</evidence>
<evidence type="ECO:0000313" key="9">
    <source>
        <dbReference type="EMBL" id="KAK7348521.1"/>
    </source>
</evidence>
<comment type="caution">
    <text evidence="9">The sequence shown here is derived from an EMBL/GenBank/DDBJ whole genome shotgun (WGS) entry which is preliminary data.</text>
</comment>
<dbReference type="InterPro" id="IPR029044">
    <property type="entry name" value="Nucleotide-diphossugar_trans"/>
</dbReference>
<feature type="transmembrane region" description="Helical" evidence="8">
    <location>
        <begin position="37"/>
        <end position="58"/>
    </location>
</feature>
<proteinExistence type="inferred from homology"/>
<dbReference type="Pfam" id="PF01697">
    <property type="entry name" value="Glyco_transf_92"/>
    <property type="match status" value="1"/>
</dbReference>
<dbReference type="PANTHER" id="PTHR21461:SF16">
    <property type="entry name" value="GLYCOSYLTRANSFERASE FAMILY 92 PROTEIN RCOM_0530710"/>
    <property type="match status" value="1"/>
</dbReference>
<protein>
    <recommendedName>
        <fullName evidence="8">Glycosyltransferase family 92 protein</fullName>
        <ecNumber evidence="8">2.4.1.-</ecNumber>
    </recommendedName>
</protein>
<accession>A0AAN9M705</accession>
<evidence type="ECO:0000256" key="4">
    <source>
        <dbReference type="ARBA" id="ARBA00022679"/>
    </source>
</evidence>
<dbReference type="EC" id="2.4.1.-" evidence="8"/>
<dbReference type="GO" id="GO:0005737">
    <property type="term" value="C:cytoplasm"/>
    <property type="evidence" value="ECO:0007669"/>
    <property type="project" value="TreeGrafter"/>
</dbReference>
<dbReference type="Proteomes" id="UP001374584">
    <property type="component" value="Unassembled WGS sequence"/>
</dbReference>
<keyword evidence="7 8" id="KW-0472">Membrane</keyword>
<evidence type="ECO:0000256" key="2">
    <source>
        <dbReference type="ARBA" id="ARBA00007647"/>
    </source>
</evidence>
<comment type="subcellular location">
    <subcellularLocation>
        <location evidence="1">Membrane</location>
        <topology evidence="1">Single-pass membrane protein</topology>
    </subcellularLocation>
</comment>
<dbReference type="SUPFAM" id="SSF53448">
    <property type="entry name" value="Nucleotide-diphospho-sugar transferases"/>
    <property type="match status" value="1"/>
</dbReference>
<evidence type="ECO:0000256" key="1">
    <source>
        <dbReference type="ARBA" id="ARBA00004167"/>
    </source>
</evidence>
<dbReference type="PANTHER" id="PTHR21461">
    <property type="entry name" value="GLYCOSYLTRANSFERASE FAMILY 92 PROTEIN"/>
    <property type="match status" value="1"/>
</dbReference>
<gene>
    <name evidence="9" type="ORF">VNO80_23079</name>
</gene>
<sequence>MAFMHSFSLQFSTLTPMDSSPEQPHSKKKHKLLPKSIFLYFSFFLFFIFFCSSNHSFYSSLPSSTITLPIPLHVHHRILFPDHLLLMLSNPKIIPSSQLHCVYHHHTLLNSSSNPLLLPLLSTDRYDEFRSIARCPLPATNFSAVDLTWRRQVNHRDFQFPVRAKPHNWEKLAYEAFLDNDTVVVFVKGLNLRPHKVSDATLFQCHFGLPNGAFRLTSKAVSAAQEVVRCALPQSIGNSPDKGRGISVSVSDVRGGGVIPSVARIGGFEKSGRVKEKKFELCACTMVWNQAGALREWVMYHAWVGVERWLIYDNNSDDEIDAVVRELEEEGYNISRVTWPWVKSQEAGFSHCVLRAKEECKWVGLFDVDEFFYLNQMRRNGLRSIVANFSSLNSVAEIRTGCHSFGPSGLAAHPKRGVGVGYTCRLRSQERHKSIVRPDLVDFSLLNVVHHFEVREGFESHNLPLSVAVINHYKYQVWERFKTKFLRRVATYVVDWKEDVNIGSKDRTPGLGTQPIEPPDWRFRFCELWDTRLKDFLLSNFTHPQTSFLPWETSSQ</sequence>
<keyword evidence="10" id="KW-1185">Reference proteome</keyword>
<name>A0AAN9M705_PHACN</name>
<evidence type="ECO:0000256" key="5">
    <source>
        <dbReference type="ARBA" id="ARBA00022692"/>
    </source>
</evidence>